<dbReference type="InterPro" id="IPR022674">
    <property type="entry name" value="G6P_DH_NAD-bd"/>
</dbReference>
<evidence type="ECO:0000256" key="8">
    <source>
        <dbReference type="ARBA" id="ARBA00023002"/>
    </source>
</evidence>
<dbReference type="Pfam" id="PF02781">
    <property type="entry name" value="G6PD_C"/>
    <property type="match status" value="1"/>
</dbReference>
<dbReference type="EnsemblMetazoa" id="SSS_6903s_mrna">
    <property type="protein sequence ID" value="KAF7492047.1"/>
    <property type="gene ID" value="SSS_6903"/>
</dbReference>
<dbReference type="GO" id="GO:0006006">
    <property type="term" value="P:glucose metabolic process"/>
    <property type="evidence" value="ECO:0007669"/>
    <property type="project" value="UniProtKB-KW"/>
</dbReference>
<evidence type="ECO:0000313" key="16">
    <source>
        <dbReference type="Proteomes" id="UP000070412"/>
    </source>
</evidence>
<proteinExistence type="inferred from homology"/>
<dbReference type="InterPro" id="IPR019796">
    <property type="entry name" value="G6P_DH_AS"/>
</dbReference>
<dbReference type="EC" id="1.1.1.49" evidence="4 11"/>
<feature type="domain" description="Glucose-6-phosphate dehydrogenase NAD-binding" evidence="12">
    <location>
        <begin position="30"/>
        <end position="206"/>
    </location>
</feature>
<dbReference type="FunFam" id="3.30.360.10:FF:000018">
    <property type="entry name" value="Glucose-6-phosphate 1-dehydrogenase"/>
    <property type="match status" value="1"/>
</dbReference>
<dbReference type="InterPro" id="IPR022675">
    <property type="entry name" value="G6P_DH_C"/>
</dbReference>
<keyword evidence="7 11" id="KW-0521">NADP</keyword>
<evidence type="ECO:0000256" key="5">
    <source>
        <dbReference type="ARBA" id="ARBA00020444"/>
    </source>
</evidence>
<dbReference type="PRINTS" id="PR00079">
    <property type="entry name" value="G6PDHDRGNASE"/>
</dbReference>
<dbReference type="PROSITE" id="PS00069">
    <property type="entry name" value="G6P_DEHYDROGENASE"/>
    <property type="match status" value="1"/>
</dbReference>
<evidence type="ECO:0000256" key="11">
    <source>
        <dbReference type="RuleBase" id="RU362120"/>
    </source>
</evidence>
<comment type="function">
    <text evidence="1">Cytosolic glucose-6-phosphate dehydrogenase that catalyzes the first and rate-limiting step of the oxidative branch within the pentose phosphate pathway/shunt, an alternative route to glycolysis for the dissimilation of carbohydrates and a major source of reducing power and metabolic intermediates for fatty acid and nucleic acid biosynthetic processes.</text>
</comment>
<dbReference type="FunFam" id="3.40.50.720:FF:000111">
    <property type="entry name" value="Glucose-6-phosphate 1-dehydrogenase"/>
    <property type="match status" value="1"/>
</dbReference>
<dbReference type="InterPro" id="IPR036291">
    <property type="entry name" value="NAD(P)-bd_dom_sf"/>
</dbReference>
<comment type="similarity">
    <text evidence="3 11">Belongs to the glucose-6-phosphate dehydrogenase family.</text>
</comment>
<dbReference type="OrthoDB" id="60984at2759"/>
<dbReference type="SUPFAM" id="SSF55347">
    <property type="entry name" value="Glyceraldehyde-3-phosphate dehydrogenase-like, C-terminal domain"/>
    <property type="match status" value="1"/>
</dbReference>
<keyword evidence="9 11" id="KW-0119">Carbohydrate metabolism</keyword>
<gene>
    <name evidence="14" type="ORF">SSS_6903</name>
</gene>
<comment type="function">
    <text evidence="11">Catalyzes the rate-limiting step of the oxidative pentose-phosphate pathway, which represents a route for the dissimilation of carbohydrates besides glycolysis.</text>
</comment>
<dbReference type="PANTHER" id="PTHR23429:SF0">
    <property type="entry name" value="GLUCOSE-6-PHOSPHATE 1-DEHYDROGENASE"/>
    <property type="match status" value="1"/>
</dbReference>
<evidence type="ECO:0000259" key="13">
    <source>
        <dbReference type="Pfam" id="PF02781"/>
    </source>
</evidence>
<sequence>MDSFDLSFDALRLIRESLDSHTGDQHIFFILGASGDLARKKIYPTLWSIFRDDLIALKTLFVGYSRSDLTVKDIENRLLQSIQIQSRTEHEHFQKFIKQNLYVRGGYDCPKDFQRLQSSIKEFEDEPIPTNHLFYLALPPNLFETVTELIHHHCMSTTGWNRIIIEKPFGRDSNSSQRLSNHLAKLFEENQIYRIDHYLGKEMVQNLMSLRFANLIFSTVWNCKNISSVHITFKETLGVDGRGGYFDQYGIIRDVMQNHLLQMLTLIAMEKPLSTDPEDIRDEKVKVLRSMPSLSLDDVVLGQYIGATEDRYKSDSFYEKDDDRGDYGQLQMGYRDDKTVPNDSLTPTFCVARCRINNERWEGVPFVLRCGKALNERKTEIRIQFREVSGDIFDKQCRRNELVIRVQPEEAIYIKMMTKAPGISFHLEETELDLTYKNRYKDVILPDAYERLILDVFIGSQMHFVRTDELNEAWRIFTPLLEEIEKKKIVPLPYNRGSRGPRQADHFCLANDFKFYGKYRWKPPSIANN</sequence>
<dbReference type="Gene3D" id="3.40.50.720">
    <property type="entry name" value="NAD(P)-binding Rossmann-like Domain"/>
    <property type="match status" value="1"/>
</dbReference>
<evidence type="ECO:0000313" key="14">
    <source>
        <dbReference type="EMBL" id="KAF7492047.1"/>
    </source>
</evidence>
<dbReference type="NCBIfam" id="TIGR00871">
    <property type="entry name" value="zwf"/>
    <property type="match status" value="1"/>
</dbReference>
<evidence type="ECO:0000313" key="15">
    <source>
        <dbReference type="EnsemblMetazoa" id="KAF7492047.1"/>
    </source>
</evidence>
<reference evidence="16" key="1">
    <citation type="journal article" date="2020" name="PLoS Negl. Trop. Dis.">
        <title>High-quality nuclear genome for Sarcoptes scabiei-A critical resource for a neglected parasite.</title>
        <authorList>
            <person name="Korhonen P.K."/>
            <person name="Gasser R.B."/>
            <person name="Ma G."/>
            <person name="Wang T."/>
            <person name="Stroehlein A.J."/>
            <person name="Young N.D."/>
            <person name="Ang C.S."/>
            <person name="Fernando D.D."/>
            <person name="Lu H.C."/>
            <person name="Taylor S."/>
            <person name="Reynolds S.L."/>
            <person name="Mofiz E."/>
            <person name="Najaraj S.H."/>
            <person name="Gowda H."/>
            <person name="Madugundu A."/>
            <person name="Renuse S."/>
            <person name="Holt D."/>
            <person name="Pandey A."/>
            <person name="Papenfuss A.T."/>
            <person name="Fischer K."/>
        </authorList>
    </citation>
    <scope>NUCLEOTIDE SEQUENCE [LARGE SCALE GENOMIC DNA]</scope>
</reference>
<evidence type="ECO:0000256" key="10">
    <source>
        <dbReference type="ARBA" id="ARBA00047696"/>
    </source>
</evidence>
<evidence type="ECO:0000256" key="4">
    <source>
        <dbReference type="ARBA" id="ARBA00013019"/>
    </source>
</evidence>
<evidence type="ECO:0000256" key="7">
    <source>
        <dbReference type="ARBA" id="ARBA00022857"/>
    </source>
</evidence>
<accession>A0A834R8C4</accession>
<dbReference type="AlphaFoldDB" id="A0A834R8C4"/>
<keyword evidence="8 11" id="KW-0560">Oxidoreductase</keyword>
<evidence type="ECO:0000256" key="9">
    <source>
        <dbReference type="ARBA" id="ARBA00023277"/>
    </source>
</evidence>
<organism evidence="14">
    <name type="scientific">Sarcoptes scabiei</name>
    <name type="common">Itch mite</name>
    <name type="synonym">Acarus scabiei</name>
    <dbReference type="NCBI Taxonomy" id="52283"/>
    <lineage>
        <taxon>Eukaryota</taxon>
        <taxon>Metazoa</taxon>
        <taxon>Ecdysozoa</taxon>
        <taxon>Arthropoda</taxon>
        <taxon>Chelicerata</taxon>
        <taxon>Arachnida</taxon>
        <taxon>Acari</taxon>
        <taxon>Acariformes</taxon>
        <taxon>Sarcoptiformes</taxon>
        <taxon>Astigmata</taxon>
        <taxon>Psoroptidia</taxon>
        <taxon>Sarcoptoidea</taxon>
        <taxon>Sarcoptidae</taxon>
        <taxon>Sarcoptinae</taxon>
        <taxon>Sarcoptes</taxon>
    </lineage>
</organism>
<keyword evidence="6 11" id="KW-0313">Glucose metabolism</keyword>
<dbReference type="UniPathway" id="UPA00115">
    <property type="reaction ID" value="UER00408"/>
</dbReference>
<evidence type="ECO:0000259" key="12">
    <source>
        <dbReference type="Pfam" id="PF00479"/>
    </source>
</evidence>
<dbReference type="PANTHER" id="PTHR23429">
    <property type="entry name" value="GLUCOSE-6-PHOSPHATE 1-DEHYDROGENASE G6PD"/>
    <property type="match status" value="1"/>
</dbReference>
<evidence type="ECO:0000256" key="6">
    <source>
        <dbReference type="ARBA" id="ARBA00022526"/>
    </source>
</evidence>
<dbReference type="GO" id="GO:0050661">
    <property type="term" value="F:NADP binding"/>
    <property type="evidence" value="ECO:0007669"/>
    <property type="project" value="InterPro"/>
</dbReference>
<dbReference type="Proteomes" id="UP000070412">
    <property type="component" value="Unassembled WGS sequence"/>
</dbReference>
<dbReference type="Pfam" id="PF00479">
    <property type="entry name" value="G6PD_N"/>
    <property type="match status" value="1"/>
</dbReference>
<dbReference type="InterPro" id="IPR001282">
    <property type="entry name" value="G6P_DH"/>
</dbReference>
<dbReference type="GO" id="GO:0004345">
    <property type="term" value="F:glucose-6-phosphate dehydrogenase activity"/>
    <property type="evidence" value="ECO:0007669"/>
    <property type="project" value="UniProtKB-EC"/>
</dbReference>
<dbReference type="PIRSF" id="PIRSF000110">
    <property type="entry name" value="G6PD"/>
    <property type="match status" value="1"/>
</dbReference>
<comment type="pathway">
    <text evidence="2 11">Carbohydrate degradation; pentose phosphate pathway; D-ribulose 5-phosphate from D-glucose 6-phosphate (oxidative stage): step 1/3.</text>
</comment>
<evidence type="ECO:0000256" key="3">
    <source>
        <dbReference type="ARBA" id="ARBA00009975"/>
    </source>
</evidence>
<dbReference type="EMBL" id="WVUK01000057">
    <property type="protein sequence ID" value="KAF7492047.1"/>
    <property type="molecule type" value="Genomic_DNA"/>
</dbReference>
<evidence type="ECO:0000256" key="1">
    <source>
        <dbReference type="ARBA" id="ARBA00002914"/>
    </source>
</evidence>
<dbReference type="SUPFAM" id="SSF51735">
    <property type="entry name" value="NAD(P)-binding Rossmann-fold domains"/>
    <property type="match status" value="1"/>
</dbReference>
<reference evidence="14" key="2">
    <citation type="submission" date="2020-01" db="EMBL/GenBank/DDBJ databases">
        <authorList>
            <person name="Korhonen P.K.K."/>
            <person name="Guangxu M.G."/>
            <person name="Wang T.W."/>
            <person name="Stroehlein A.J.S."/>
            <person name="Young N.D."/>
            <person name="Ang C.-S.A."/>
            <person name="Fernando D.W.F."/>
            <person name="Lu H.L."/>
            <person name="Taylor S.T."/>
            <person name="Ehtesham M.E.M."/>
            <person name="Najaraj S.H.N."/>
            <person name="Harsha G.H.G."/>
            <person name="Madugundu A.M."/>
            <person name="Renuse S.R."/>
            <person name="Holt D.H."/>
            <person name="Pandey A.P."/>
            <person name="Papenfuss A.P."/>
            <person name="Gasser R.B.G."/>
            <person name="Fischer K.F."/>
        </authorList>
    </citation>
    <scope>NUCLEOTIDE SEQUENCE</scope>
    <source>
        <strain evidence="14">SSS_KF_BRIS2020</strain>
    </source>
</reference>
<dbReference type="Gene3D" id="3.30.360.10">
    <property type="entry name" value="Dihydrodipicolinate Reductase, domain 2"/>
    <property type="match status" value="1"/>
</dbReference>
<dbReference type="GO" id="GO:0009051">
    <property type="term" value="P:pentose-phosphate shunt, oxidative branch"/>
    <property type="evidence" value="ECO:0007669"/>
    <property type="project" value="TreeGrafter"/>
</dbReference>
<dbReference type="HAMAP" id="MF_00966">
    <property type="entry name" value="G6PD"/>
    <property type="match status" value="1"/>
</dbReference>
<keyword evidence="16" id="KW-1185">Reference proteome</keyword>
<comment type="catalytic activity">
    <reaction evidence="10">
        <text>D-glucose 6-phosphate + NADP(+) = 6-phospho-D-glucono-1,5-lactone + NADPH + H(+)</text>
        <dbReference type="Rhea" id="RHEA:15841"/>
        <dbReference type="ChEBI" id="CHEBI:15378"/>
        <dbReference type="ChEBI" id="CHEBI:57783"/>
        <dbReference type="ChEBI" id="CHEBI:57955"/>
        <dbReference type="ChEBI" id="CHEBI:58349"/>
        <dbReference type="ChEBI" id="CHEBI:61548"/>
        <dbReference type="EC" id="1.1.1.49"/>
    </reaction>
    <physiologicalReaction direction="left-to-right" evidence="10">
        <dbReference type="Rhea" id="RHEA:15842"/>
    </physiologicalReaction>
</comment>
<evidence type="ECO:0000256" key="2">
    <source>
        <dbReference type="ARBA" id="ARBA00004937"/>
    </source>
</evidence>
<feature type="domain" description="Glucose-6-phosphate dehydrogenase C-terminal" evidence="13">
    <location>
        <begin position="208"/>
        <end position="512"/>
    </location>
</feature>
<reference evidence="15" key="3">
    <citation type="submission" date="2022-06" db="UniProtKB">
        <authorList>
            <consortium name="EnsemblMetazoa"/>
        </authorList>
    </citation>
    <scope>IDENTIFICATION</scope>
</reference>
<name>A0A834R8C4_SARSC</name>
<dbReference type="GO" id="GO:0005829">
    <property type="term" value="C:cytosol"/>
    <property type="evidence" value="ECO:0007669"/>
    <property type="project" value="TreeGrafter"/>
</dbReference>
<protein>
    <recommendedName>
        <fullName evidence="5 11">Glucose-6-phosphate 1-dehydrogenase</fullName>
        <ecNumber evidence="4 11">1.1.1.49</ecNumber>
    </recommendedName>
</protein>